<dbReference type="Proteomes" id="UP000321353">
    <property type="component" value="Chromosome"/>
</dbReference>
<dbReference type="EMBL" id="CP036264">
    <property type="protein sequence ID" value="QEG00434.1"/>
    <property type="molecule type" value="Genomic_DNA"/>
</dbReference>
<evidence type="ECO:0000313" key="3">
    <source>
        <dbReference type="Proteomes" id="UP000321353"/>
    </source>
</evidence>
<dbReference type="AlphaFoldDB" id="A0A5B9MHR2"/>
<sequence>MAMNHLSLHVDSVPHRVRTAFRPLLTAIDYACQSNCDRWEFAVEMEQLTALGLAPNDFRWLVRHGLVHHQREVTLESDDGRAFLPTGNLIFPERTCFVLTDRGIRLAQALLANHQSAALSITRVIDVPHTVEAAEETTPRETAAGANGRHHPDVRRPRWDSERRVLGVNGMIVKCFKWVAVNQQAILCAFEEEGWPPRIDDPLPPQPDQDAKRRLSDTIKCLNRKQTNPLVHFRGDGTGEGVVWEFVSTVETVPWDDH</sequence>
<evidence type="ECO:0000256" key="1">
    <source>
        <dbReference type="SAM" id="MobiDB-lite"/>
    </source>
</evidence>
<protein>
    <submittedName>
        <fullName evidence="2">Uncharacterized protein</fullName>
    </submittedName>
</protein>
<evidence type="ECO:0000313" key="2">
    <source>
        <dbReference type="EMBL" id="QEG00434.1"/>
    </source>
</evidence>
<organism evidence="2 3">
    <name type="scientific">Stieleria maiorica</name>
    <dbReference type="NCBI Taxonomy" id="2795974"/>
    <lineage>
        <taxon>Bacteria</taxon>
        <taxon>Pseudomonadati</taxon>
        <taxon>Planctomycetota</taxon>
        <taxon>Planctomycetia</taxon>
        <taxon>Pirellulales</taxon>
        <taxon>Pirellulaceae</taxon>
        <taxon>Stieleria</taxon>
    </lineage>
</organism>
<feature type="region of interest" description="Disordered" evidence="1">
    <location>
        <begin position="134"/>
        <end position="156"/>
    </location>
</feature>
<dbReference type="RefSeq" id="WP_147869679.1">
    <property type="nucleotide sequence ID" value="NZ_CP036264.1"/>
</dbReference>
<dbReference type="KEGG" id="smam:Mal15_45040"/>
<gene>
    <name evidence="2" type="ORF">Mal15_45040</name>
</gene>
<proteinExistence type="predicted"/>
<accession>A0A5B9MHR2</accession>
<reference evidence="2 3" key="1">
    <citation type="submission" date="2019-02" db="EMBL/GenBank/DDBJ databases">
        <title>Planctomycetal bacteria perform biofilm scaping via a novel small molecule.</title>
        <authorList>
            <person name="Jeske O."/>
            <person name="Boedeker C."/>
            <person name="Wiegand S."/>
            <person name="Breitling P."/>
            <person name="Kallscheuer N."/>
            <person name="Jogler M."/>
            <person name="Rohde M."/>
            <person name="Petersen J."/>
            <person name="Medema M.H."/>
            <person name="Surup F."/>
            <person name="Jogler C."/>
        </authorList>
    </citation>
    <scope>NUCLEOTIDE SEQUENCE [LARGE SCALE GENOMIC DNA]</scope>
    <source>
        <strain evidence="2 3">Mal15</strain>
    </source>
</reference>
<name>A0A5B9MHR2_9BACT</name>
<keyword evidence="3" id="KW-1185">Reference proteome</keyword>